<dbReference type="Proteomes" id="UP000756346">
    <property type="component" value="Unassembled WGS sequence"/>
</dbReference>
<dbReference type="AlphaFoldDB" id="A0A9P8YKA2"/>
<protein>
    <submittedName>
        <fullName evidence="1">Uncharacterized protein</fullName>
    </submittedName>
</protein>
<proteinExistence type="predicted"/>
<accession>A0A9P8YKA2</accession>
<gene>
    <name evidence="1" type="ORF">B0I36DRAFT_24704</name>
</gene>
<keyword evidence="2" id="KW-1185">Reference proteome</keyword>
<dbReference type="RefSeq" id="XP_046019643.1">
    <property type="nucleotide sequence ID" value="XM_046150277.1"/>
</dbReference>
<evidence type="ECO:0000313" key="1">
    <source>
        <dbReference type="EMBL" id="KAH7041588.1"/>
    </source>
</evidence>
<organism evidence="1 2">
    <name type="scientific">Microdochium trichocladiopsis</name>
    <dbReference type="NCBI Taxonomy" id="1682393"/>
    <lineage>
        <taxon>Eukaryota</taxon>
        <taxon>Fungi</taxon>
        <taxon>Dikarya</taxon>
        <taxon>Ascomycota</taxon>
        <taxon>Pezizomycotina</taxon>
        <taxon>Sordariomycetes</taxon>
        <taxon>Xylariomycetidae</taxon>
        <taxon>Xylariales</taxon>
        <taxon>Microdochiaceae</taxon>
        <taxon>Microdochium</taxon>
    </lineage>
</organism>
<name>A0A9P8YKA2_9PEZI</name>
<evidence type="ECO:0000313" key="2">
    <source>
        <dbReference type="Proteomes" id="UP000756346"/>
    </source>
</evidence>
<comment type="caution">
    <text evidence="1">The sequence shown here is derived from an EMBL/GenBank/DDBJ whole genome shotgun (WGS) entry which is preliminary data.</text>
</comment>
<dbReference type="GeneID" id="70179823"/>
<reference evidence="1" key="1">
    <citation type="journal article" date="2021" name="Nat. Commun.">
        <title>Genetic determinants of endophytism in the Arabidopsis root mycobiome.</title>
        <authorList>
            <person name="Mesny F."/>
            <person name="Miyauchi S."/>
            <person name="Thiergart T."/>
            <person name="Pickel B."/>
            <person name="Atanasova L."/>
            <person name="Karlsson M."/>
            <person name="Huettel B."/>
            <person name="Barry K.W."/>
            <person name="Haridas S."/>
            <person name="Chen C."/>
            <person name="Bauer D."/>
            <person name="Andreopoulos W."/>
            <person name="Pangilinan J."/>
            <person name="LaButti K."/>
            <person name="Riley R."/>
            <person name="Lipzen A."/>
            <person name="Clum A."/>
            <person name="Drula E."/>
            <person name="Henrissat B."/>
            <person name="Kohler A."/>
            <person name="Grigoriev I.V."/>
            <person name="Martin F.M."/>
            <person name="Hacquard S."/>
        </authorList>
    </citation>
    <scope>NUCLEOTIDE SEQUENCE</scope>
    <source>
        <strain evidence="1">MPI-CAGE-CH-0230</strain>
    </source>
</reference>
<dbReference type="EMBL" id="JAGTJQ010000001">
    <property type="protein sequence ID" value="KAH7041588.1"/>
    <property type="molecule type" value="Genomic_DNA"/>
</dbReference>
<sequence length="177" mass="18640">MPLRGDGASAVSRAWRWEVVAGRMPGLVDAISRLFSGAGGSADASLLAHRRDEVQATWPGSTSGSAAVGWLDLGSSLRWTGRGGIREELGGGLAGGLDRATAERATSNEKTGLTTVRCWAVPLKSTMYCRDGARGEGVEIFCFVAGVWRQAHGQKTGWGSWLGGPLGRRPGTARRCL</sequence>